<dbReference type="RefSeq" id="WP_155356663.1">
    <property type="nucleotide sequence ID" value="NZ_BAAAHL010000011.1"/>
</dbReference>
<evidence type="ECO:0000313" key="6">
    <source>
        <dbReference type="Proteomes" id="UP000331127"/>
    </source>
</evidence>
<evidence type="ECO:0000256" key="3">
    <source>
        <dbReference type="RuleBase" id="RU000363"/>
    </source>
</evidence>
<dbReference type="SMART" id="SM00822">
    <property type="entry name" value="PKS_KR"/>
    <property type="match status" value="1"/>
</dbReference>
<dbReference type="PRINTS" id="PR00080">
    <property type="entry name" value="SDRFAMILY"/>
</dbReference>
<reference evidence="5 6" key="1">
    <citation type="submission" date="2019-10" db="EMBL/GenBank/DDBJ databases">
        <title>Whole genome shotgun sequence of Acrocarpospora macrocephala NBRC 16266.</title>
        <authorList>
            <person name="Ichikawa N."/>
            <person name="Kimura A."/>
            <person name="Kitahashi Y."/>
            <person name="Komaki H."/>
            <person name="Oguchi A."/>
        </authorList>
    </citation>
    <scope>NUCLEOTIDE SEQUENCE [LARGE SCALE GENOMIC DNA]</scope>
    <source>
        <strain evidence="5 6">NBRC 16266</strain>
    </source>
</reference>
<dbReference type="SUPFAM" id="SSF51735">
    <property type="entry name" value="NAD(P)-binding Rossmann-fold domains"/>
    <property type="match status" value="1"/>
</dbReference>
<dbReference type="Proteomes" id="UP000331127">
    <property type="component" value="Unassembled WGS sequence"/>
</dbReference>
<evidence type="ECO:0000256" key="2">
    <source>
        <dbReference type="ARBA" id="ARBA00023002"/>
    </source>
</evidence>
<dbReference type="Gene3D" id="3.40.50.720">
    <property type="entry name" value="NAD(P)-binding Rossmann-like Domain"/>
    <property type="match status" value="1"/>
</dbReference>
<gene>
    <name evidence="5" type="ORF">Amac_048880</name>
</gene>
<dbReference type="GO" id="GO:0016491">
    <property type="term" value="F:oxidoreductase activity"/>
    <property type="evidence" value="ECO:0007669"/>
    <property type="project" value="UniProtKB-KW"/>
</dbReference>
<comment type="caution">
    <text evidence="5">The sequence shown here is derived from an EMBL/GenBank/DDBJ whole genome shotgun (WGS) entry which is preliminary data.</text>
</comment>
<accession>A0A5M3WVF7</accession>
<keyword evidence="2" id="KW-0560">Oxidoreductase</keyword>
<protein>
    <submittedName>
        <fullName evidence="5">Putative short-chain dehydrogenase/reductase</fullName>
    </submittedName>
</protein>
<organism evidence="5 6">
    <name type="scientific">Acrocarpospora macrocephala</name>
    <dbReference type="NCBI Taxonomy" id="150177"/>
    <lineage>
        <taxon>Bacteria</taxon>
        <taxon>Bacillati</taxon>
        <taxon>Actinomycetota</taxon>
        <taxon>Actinomycetes</taxon>
        <taxon>Streptosporangiales</taxon>
        <taxon>Streptosporangiaceae</taxon>
        <taxon>Acrocarpospora</taxon>
    </lineage>
</organism>
<keyword evidence="6" id="KW-1185">Reference proteome</keyword>
<dbReference type="PANTHER" id="PTHR45024:SF2">
    <property type="entry name" value="SCP2 DOMAIN-CONTAINING PROTEIN"/>
    <property type="match status" value="1"/>
</dbReference>
<proteinExistence type="inferred from homology"/>
<evidence type="ECO:0000256" key="1">
    <source>
        <dbReference type="ARBA" id="ARBA00006484"/>
    </source>
</evidence>
<dbReference type="PROSITE" id="PS00061">
    <property type="entry name" value="ADH_SHORT"/>
    <property type="match status" value="1"/>
</dbReference>
<sequence>MNSGAILDGRVAIVTGAGRGIGAAVARLFAEQGAKLVLNDLGADPDGTGSDEGPAHAVAEEIVAAGGEAVANGGDIADTATGEELVKLAVERFGGLDVVVNVAGILRDKMIFNLAPEDWDAVIRVHLRGTYSTVKPASAYWRGRRNPEGQYRIINFASNSGLNGAPGQPNYAAAKMGIVGFTYSLAQALGRYGVTANAVSPSAMTRLVAAVVDPSNEAVAELLPENIAPVVAYLASEKSGWLSGRVIGSAGRTLSLYNNPSVISTVESPGDWDLDWLAENVEAVFRPLADGLVRIRHAG</sequence>
<dbReference type="InterPro" id="IPR057326">
    <property type="entry name" value="KR_dom"/>
</dbReference>
<dbReference type="PANTHER" id="PTHR45024">
    <property type="entry name" value="DEHYDROGENASES, SHORT CHAIN"/>
    <property type="match status" value="1"/>
</dbReference>
<dbReference type="Pfam" id="PF00106">
    <property type="entry name" value="adh_short"/>
    <property type="match status" value="1"/>
</dbReference>
<dbReference type="InterPro" id="IPR051687">
    <property type="entry name" value="Peroxisomal_Beta-Oxidation"/>
</dbReference>
<dbReference type="EMBL" id="BLAE01000028">
    <property type="protein sequence ID" value="GES11291.1"/>
    <property type="molecule type" value="Genomic_DNA"/>
</dbReference>
<dbReference type="InterPro" id="IPR020904">
    <property type="entry name" value="Sc_DH/Rdtase_CS"/>
</dbReference>
<dbReference type="InterPro" id="IPR002347">
    <property type="entry name" value="SDR_fam"/>
</dbReference>
<dbReference type="OrthoDB" id="9808187at2"/>
<comment type="similarity">
    <text evidence="1 3">Belongs to the short-chain dehydrogenases/reductases (SDR) family.</text>
</comment>
<evidence type="ECO:0000259" key="4">
    <source>
        <dbReference type="SMART" id="SM00822"/>
    </source>
</evidence>
<dbReference type="AlphaFoldDB" id="A0A5M3WVF7"/>
<dbReference type="InterPro" id="IPR036291">
    <property type="entry name" value="NAD(P)-bd_dom_sf"/>
</dbReference>
<evidence type="ECO:0000313" key="5">
    <source>
        <dbReference type="EMBL" id="GES11291.1"/>
    </source>
</evidence>
<name>A0A5M3WVF7_9ACTN</name>
<dbReference type="PRINTS" id="PR00081">
    <property type="entry name" value="GDHRDH"/>
</dbReference>
<feature type="domain" description="Ketoreductase" evidence="4">
    <location>
        <begin position="10"/>
        <end position="202"/>
    </location>
</feature>